<dbReference type="EMBL" id="ML122271">
    <property type="protein sequence ID" value="RPD59224.1"/>
    <property type="molecule type" value="Genomic_DNA"/>
</dbReference>
<name>A0A5C2S817_9APHY</name>
<organism evidence="2 3">
    <name type="scientific">Lentinus tigrinus ALCF2SS1-6</name>
    <dbReference type="NCBI Taxonomy" id="1328759"/>
    <lineage>
        <taxon>Eukaryota</taxon>
        <taxon>Fungi</taxon>
        <taxon>Dikarya</taxon>
        <taxon>Basidiomycota</taxon>
        <taxon>Agaricomycotina</taxon>
        <taxon>Agaricomycetes</taxon>
        <taxon>Polyporales</taxon>
        <taxon>Polyporaceae</taxon>
        <taxon>Lentinus</taxon>
    </lineage>
</organism>
<dbReference type="AlphaFoldDB" id="A0A5C2S817"/>
<evidence type="ECO:0000313" key="2">
    <source>
        <dbReference type="EMBL" id="RPD59224.1"/>
    </source>
</evidence>
<feature type="transmembrane region" description="Helical" evidence="1">
    <location>
        <begin position="78"/>
        <end position="101"/>
    </location>
</feature>
<protein>
    <submittedName>
        <fullName evidence="2">Uncharacterized protein</fullName>
    </submittedName>
</protein>
<reference evidence="2" key="1">
    <citation type="journal article" date="2018" name="Genome Biol. Evol.">
        <title>Genomics and development of Lentinus tigrinus, a white-rot wood-decaying mushroom with dimorphic fruiting bodies.</title>
        <authorList>
            <person name="Wu B."/>
            <person name="Xu Z."/>
            <person name="Knudson A."/>
            <person name="Carlson A."/>
            <person name="Chen N."/>
            <person name="Kovaka S."/>
            <person name="LaButti K."/>
            <person name="Lipzen A."/>
            <person name="Pennachio C."/>
            <person name="Riley R."/>
            <person name="Schakwitz W."/>
            <person name="Umezawa K."/>
            <person name="Ohm R.A."/>
            <person name="Grigoriev I.V."/>
            <person name="Nagy L.G."/>
            <person name="Gibbons J."/>
            <person name="Hibbett D."/>
        </authorList>
    </citation>
    <scope>NUCLEOTIDE SEQUENCE [LARGE SCALE GENOMIC DNA]</scope>
    <source>
        <strain evidence="2">ALCF2SS1-6</strain>
    </source>
</reference>
<keyword evidence="1" id="KW-1133">Transmembrane helix</keyword>
<proteinExistence type="predicted"/>
<keyword evidence="3" id="KW-1185">Reference proteome</keyword>
<gene>
    <name evidence="2" type="ORF">L227DRAFT_576445</name>
</gene>
<evidence type="ECO:0000256" key="1">
    <source>
        <dbReference type="SAM" id="Phobius"/>
    </source>
</evidence>
<evidence type="ECO:0000313" key="3">
    <source>
        <dbReference type="Proteomes" id="UP000313359"/>
    </source>
</evidence>
<keyword evidence="1" id="KW-0472">Membrane</keyword>
<sequence length="114" mass="12884">MWILDHPVIVVVVVVVRTYVRVFGSRVTSYGLRYTILQFFPLTSPNAQCTSHSAHSRQWIQLEVPPPHRLSFLHVSQFHISLLLGLNIAIAMAMALVHLIIHPLGVYLAHNPNT</sequence>
<accession>A0A5C2S817</accession>
<dbReference type="Proteomes" id="UP000313359">
    <property type="component" value="Unassembled WGS sequence"/>
</dbReference>
<keyword evidence="1" id="KW-0812">Transmembrane</keyword>